<dbReference type="InParanoid" id="A2E7S3"/>
<dbReference type="PANTHER" id="PTHR24112:SF66">
    <property type="entry name" value="LEUCINE-RICH REPEAT, ISOFORM F"/>
    <property type="match status" value="1"/>
</dbReference>
<name>A2E7S3_TRIV3</name>
<dbReference type="VEuPathDB" id="TrichDB:TVAGG3_0239710"/>
<dbReference type="PANTHER" id="PTHR24112">
    <property type="entry name" value="LEUCINE-RICH REPEAT, ISOFORM F-RELATED"/>
    <property type="match status" value="1"/>
</dbReference>
<reference evidence="2" key="1">
    <citation type="submission" date="2006-10" db="EMBL/GenBank/DDBJ databases">
        <authorList>
            <person name="Amadeo P."/>
            <person name="Zhao Q."/>
            <person name="Wortman J."/>
            <person name="Fraser-Liggett C."/>
            <person name="Carlton J."/>
        </authorList>
    </citation>
    <scope>NUCLEOTIDE SEQUENCE</scope>
    <source>
        <strain evidence="2">G3</strain>
    </source>
</reference>
<gene>
    <name evidence="2" type="ORF">TVAG_061580</name>
</gene>
<feature type="region of interest" description="Disordered" evidence="1">
    <location>
        <begin position="1067"/>
        <end position="1175"/>
    </location>
</feature>
<dbReference type="GO" id="GO:0030027">
    <property type="term" value="C:lamellipodium"/>
    <property type="evidence" value="ECO:0000318"/>
    <property type="project" value="GO_Central"/>
</dbReference>
<organism evidence="2 3">
    <name type="scientific">Trichomonas vaginalis (strain ATCC PRA-98 / G3)</name>
    <dbReference type="NCBI Taxonomy" id="412133"/>
    <lineage>
        <taxon>Eukaryota</taxon>
        <taxon>Metamonada</taxon>
        <taxon>Parabasalia</taxon>
        <taxon>Trichomonadida</taxon>
        <taxon>Trichomonadidae</taxon>
        <taxon>Trichomonas</taxon>
    </lineage>
</organism>
<dbReference type="OrthoDB" id="120976at2759"/>
<dbReference type="AlphaFoldDB" id="A2E7S3"/>
<keyword evidence="3" id="KW-1185">Reference proteome</keyword>
<feature type="region of interest" description="Disordered" evidence="1">
    <location>
        <begin position="1014"/>
        <end position="1053"/>
    </location>
</feature>
<reference evidence="2" key="2">
    <citation type="journal article" date="2007" name="Science">
        <title>Draft genome sequence of the sexually transmitted pathogen Trichomonas vaginalis.</title>
        <authorList>
            <person name="Carlton J.M."/>
            <person name="Hirt R.P."/>
            <person name="Silva J.C."/>
            <person name="Delcher A.L."/>
            <person name="Schatz M."/>
            <person name="Zhao Q."/>
            <person name="Wortman J.R."/>
            <person name="Bidwell S.L."/>
            <person name="Alsmark U.C.M."/>
            <person name="Besteiro S."/>
            <person name="Sicheritz-Ponten T."/>
            <person name="Noel C.J."/>
            <person name="Dacks J.B."/>
            <person name="Foster P.G."/>
            <person name="Simillion C."/>
            <person name="Van de Peer Y."/>
            <person name="Miranda-Saavedra D."/>
            <person name="Barton G.J."/>
            <person name="Westrop G.D."/>
            <person name="Mueller S."/>
            <person name="Dessi D."/>
            <person name="Fiori P.L."/>
            <person name="Ren Q."/>
            <person name="Paulsen I."/>
            <person name="Zhang H."/>
            <person name="Bastida-Corcuera F.D."/>
            <person name="Simoes-Barbosa A."/>
            <person name="Brown M.T."/>
            <person name="Hayes R.D."/>
            <person name="Mukherjee M."/>
            <person name="Okumura C.Y."/>
            <person name="Schneider R."/>
            <person name="Smith A.J."/>
            <person name="Vanacova S."/>
            <person name="Villalvazo M."/>
            <person name="Haas B.J."/>
            <person name="Pertea M."/>
            <person name="Feldblyum T.V."/>
            <person name="Utterback T.R."/>
            <person name="Shu C.L."/>
            <person name="Osoegawa K."/>
            <person name="de Jong P.J."/>
            <person name="Hrdy I."/>
            <person name="Horvathova L."/>
            <person name="Zubacova Z."/>
            <person name="Dolezal P."/>
            <person name="Malik S.B."/>
            <person name="Logsdon J.M. Jr."/>
            <person name="Henze K."/>
            <person name="Gupta A."/>
            <person name="Wang C.C."/>
            <person name="Dunne R.L."/>
            <person name="Upcroft J.A."/>
            <person name="Upcroft P."/>
            <person name="White O."/>
            <person name="Salzberg S.L."/>
            <person name="Tang P."/>
            <person name="Chiu C.-H."/>
            <person name="Lee Y.-S."/>
            <person name="Embley T.M."/>
            <person name="Coombs G.H."/>
            <person name="Mottram J.C."/>
            <person name="Tachezy J."/>
            <person name="Fraser-Liggett C.M."/>
            <person name="Johnson P.J."/>
        </authorList>
    </citation>
    <scope>NUCLEOTIDE SEQUENCE [LARGE SCALE GENOMIC DNA]</scope>
    <source>
        <strain evidence="2">G3</strain>
    </source>
</reference>
<evidence type="ECO:0000313" key="3">
    <source>
        <dbReference type="Proteomes" id="UP000001542"/>
    </source>
</evidence>
<dbReference type="RefSeq" id="XP_001323477.1">
    <property type="nucleotide sequence ID" value="XM_001323442.1"/>
</dbReference>
<dbReference type="InterPro" id="IPR051279">
    <property type="entry name" value="PP1-Reg/Actin-Interact_Protein"/>
</dbReference>
<protein>
    <recommendedName>
        <fullName evidence="4">Leucine Rich Repeat family protein</fullName>
    </recommendedName>
</protein>
<dbReference type="VEuPathDB" id="TrichDB:TVAG_061580"/>
<dbReference type="Gene3D" id="3.80.10.10">
    <property type="entry name" value="Ribonuclease Inhibitor"/>
    <property type="match status" value="2"/>
</dbReference>
<dbReference type="EMBL" id="DS113322">
    <property type="protein sequence ID" value="EAY11254.1"/>
    <property type="molecule type" value="Genomic_DNA"/>
</dbReference>
<sequence length="1175" mass="134561">MSDELYCLPATTNDRGEIDCLAPKANHSPDLLDEIYRKPISKEEWDELRAEINKLSPLGSANRQNICFAVRAVVRFEKRNHHKCIIAITPHYFIALEPNTIKVAPQPTKKGAPPPKPTMYVRLCFFHVLHIKKLYYGTNYQSVRFLMIRLVSLIDTRTKKKIKPKVTIEADEVLKFAYHTLRNFCLAHSTSYALRYMELPEELRLDPETDHPELFPHFNADLSPSEMFQFSYFALCSNEKQKYVHDVVRYFHHQVINHNGIFNIGHLPFRFMPEKSMTRSELIPIFRALIYIPYMFGIVCSRFERPDVFFAISFHLRKTRALRLLYLSDCGATTGLEHISRALQCNPDAPIEYIDFSRNKFNDFVGFFNRLFDKRKNPIWYINLNYCGMIDYNVLELFTALANNPPSWGVKYLHIAGSEVLDVSLQRFEQYLRVVSEAKKQSLLSFDISDIKLNVKAILALLNKYPMPLKALYLANDQLDKQSYDLLCNIIENSDTLCTLDISNTGLNAEQVANIITLLSNRSSLLQLTIIINKLNLNGSALIAVVKGFLNGELSMWKKISMDTNYMHVSDLQLLTALFTRMPNLRELSLSDNFDASMAGIEYELPDILRIRNLEVLHIGGGQNKSLGVKLLPFLFAVGLSFEIRSYIGGYPARETIPPLNQFKDAITDIFEAFLTTKICSPEGINDVDELKERVGELVIPYLIRKGTLDAEADLFKYPTGKLEMIKRLLPLLIQIAEKNKYDEKFFQYTKFFGAYVIPFVNEAHNLMAGGVKGKETKIAEKLADRISPLIRPASKLCALRQLDIRNNKIGDFGVQAVIELLNFDNELKNVDIDGSRITTITLVSDFVSCCEKNENLTRQQFPINDAKRIIRTAKVYVKDVAERELIYSQMRLSRAVDMHRAKVGEFTDLPFDIVPELEKLIERRVEDIVKFLPPETLRNHSGIVEEFQLMLPYLDDDYANGNKLPDTYKKIDIGEQEKYLAPSMRKRFIEGDENELPLQYIAYELRRRQVGEGGEQTDVIESSAAPFEEPQKPAKDQSFEEDEEEISASPFDIKQMVDEMMADKENNSSDDEMFDAAPPTGQFELDENLFTPSDKKKKIKGSMNEIDLNDDDGEMPNFYEGDSGHSAKSTNNRRTSRRVKKLDSQANISLNSNELNVDISNLSGNVKPPSDDEF</sequence>
<dbReference type="STRING" id="5722.A2E7S3"/>
<dbReference type="GO" id="GO:0034315">
    <property type="term" value="P:regulation of Arp2/3 complex-mediated actin nucleation"/>
    <property type="evidence" value="ECO:0000318"/>
    <property type="project" value="GO_Central"/>
</dbReference>
<evidence type="ECO:0000313" key="2">
    <source>
        <dbReference type="EMBL" id="EAY11254.1"/>
    </source>
</evidence>
<accession>A2E7S3</accession>
<dbReference type="SUPFAM" id="SSF52047">
    <property type="entry name" value="RNI-like"/>
    <property type="match status" value="1"/>
</dbReference>
<dbReference type="GO" id="GO:0016477">
    <property type="term" value="P:cell migration"/>
    <property type="evidence" value="ECO:0000318"/>
    <property type="project" value="GO_Central"/>
</dbReference>
<evidence type="ECO:0000256" key="1">
    <source>
        <dbReference type="SAM" id="MobiDB-lite"/>
    </source>
</evidence>
<dbReference type="eggNOG" id="KOG4242">
    <property type="taxonomic scope" value="Eukaryota"/>
</dbReference>
<evidence type="ECO:0008006" key="4">
    <source>
        <dbReference type="Google" id="ProtNLM"/>
    </source>
</evidence>
<feature type="compositionally biased region" description="Basic and acidic residues" evidence="1">
    <location>
        <begin position="1030"/>
        <end position="1039"/>
    </location>
</feature>
<dbReference type="GO" id="GO:0005886">
    <property type="term" value="C:plasma membrane"/>
    <property type="evidence" value="ECO:0000318"/>
    <property type="project" value="GO_Central"/>
</dbReference>
<dbReference type="Proteomes" id="UP000001542">
    <property type="component" value="Unassembled WGS sequence"/>
</dbReference>
<dbReference type="KEGG" id="tva:4769213"/>
<feature type="compositionally biased region" description="Polar residues" evidence="1">
    <location>
        <begin position="1145"/>
        <end position="1165"/>
    </location>
</feature>
<proteinExistence type="predicted"/>
<dbReference type="InterPro" id="IPR032675">
    <property type="entry name" value="LRR_dom_sf"/>
</dbReference>